<dbReference type="EMBL" id="CP002045">
    <property type="protein sequence ID" value="ADH92003.1"/>
    <property type="molecule type" value="Genomic_DNA"/>
</dbReference>
<name>D7BM54_ARCHD</name>
<dbReference type="HOGENOM" id="CLU_1683006_0_0_11"/>
<reference evidence="1 2" key="1">
    <citation type="journal article" date="2010" name="Stand. Genomic Sci.">
        <title>Complete genome sequence of Arcanobacterium haemolyticum type strain (11018).</title>
        <authorList>
            <person name="Yasawong M."/>
            <person name="Teshima H."/>
            <person name="Lapidus A."/>
            <person name="Nolan M."/>
            <person name="Lucas S."/>
            <person name="Glavina Del Rio T."/>
            <person name="Tice H."/>
            <person name="Cheng J."/>
            <person name="Bruce D."/>
            <person name="Detter C."/>
            <person name="Tapia R."/>
            <person name="Han C."/>
            <person name="Goodwin L."/>
            <person name="Pitluck S."/>
            <person name="Liolios K."/>
            <person name="Ivanova N."/>
            <person name="Mavromatis K."/>
            <person name="Mikhailova N."/>
            <person name="Pati A."/>
            <person name="Chen A."/>
            <person name="Palaniappan K."/>
            <person name="Land M."/>
            <person name="Hauser L."/>
            <person name="Chang Y."/>
            <person name="Jeffries C."/>
            <person name="Rohde M."/>
            <person name="Sikorski J."/>
            <person name="Pukall R."/>
            <person name="Goker M."/>
            <person name="Woyke T."/>
            <person name="Bristow J."/>
            <person name="Eisen J."/>
            <person name="Markowitz V."/>
            <person name="Hugenholtz P."/>
            <person name="Kyrpides N."/>
            <person name="Klenk H."/>
        </authorList>
    </citation>
    <scope>NUCLEOTIDE SEQUENCE [LARGE SCALE GENOMIC DNA]</scope>
    <source>
        <strain evidence="2">ATCC 9345 / DSM 20595 / CCUG 17215 / LMG 16163 / NBRC 15585 / NCTC 8452 / 11018</strain>
    </source>
</reference>
<sequence length="156" mass="17143">MSPDQSSFSSSSKPRKRWKRTALGALVLSCAGVGLLGFGNQTGVFGPTSSMKHLLDEKLAQPSELGISTEKYSHSPRPGLFEKAAPEDVTYEFLTTSNDVDFLALKEIARRDGWVDDTSASGINTWYANKTTATKPTVRLSITKISYRIVVKLSYY</sequence>
<dbReference type="KEGG" id="ahe:Arch_0245"/>
<organism evidence="1 2">
    <name type="scientific">Arcanobacterium haemolyticum (strain ATCC 9345 / DSM 20595 / CCM 5947 / CCUG 17215 / LMG 16163 / NBRC 15585 / NCTC 8452 / 11018)</name>
    <dbReference type="NCBI Taxonomy" id="644284"/>
    <lineage>
        <taxon>Bacteria</taxon>
        <taxon>Bacillati</taxon>
        <taxon>Actinomycetota</taxon>
        <taxon>Actinomycetes</taxon>
        <taxon>Actinomycetales</taxon>
        <taxon>Actinomycetaceae</taxon>
        <taxon>Arcanobacterium</taxon>
    </lineage>
</organism>
<evidence type="ECO:0000313" key="1">
    <source>
        <dbReference type="EMBL" id="ADH92003.1"/>
    </source>
</evidence>
<dbReference type="STRING" id="644284.Arch_0245"/>
<keyword evidence="2" id="KW-1185">Reference proteome</keyword>
<accession>D7BM54</accession>
<protein>
    <submittedName>
        <fullName evidence="1">Uncharacterized protein</fullName>
    </submittedName>
</protein>
<proteinExistence type="predicted"/>
<dbReference type="Proteomes" id="UP000000376">
    <property type="component" value="Chromosome"/>
</dbReference>
<gene>
    <name evidence="1" type="ordered locus">Arch_0245</name>
</gene>
<dbReference type="AlphaFoldDB" id="D7BM54"/>
<evidence type="ECO:0000313" key="2">
    <source>
        <dbReference type="Proteomes" id="UP000000376"/>
    </source>
</evidence>